<evidence type="ECO:0000313" key="2">
    <source>
        <dbReference type="EMBL" id="CAI9109474.1"/>
    </source>
</evidence>
<keyword evidence="3" id="KW-1185">Reference proteome</keyword>
<evidence type="ECO:0000313" key="3">
    <source>
        <dbReference type="Proteomes" id="UP001161247"/>
    </source>
</evidence>
<protein>
    <submittedName>
        <fullName evidence="2">OLC1v1009296C1</fullName>
    </submittedName>
</protein>
<feature type="compositionally biased region" description="Polar residues" evidence="1">
    <location>
        <begin position="1"/>
        <end position="14"/>
    </location>
</feature>
<reference evidence="2" key="1">
    <citation type="submission" date="2023-03" db="EMBL/GenBank/DDBJ databases">
        <authorList>
            <person name="Julca I."/>
        </authorList>
    </citation>
    <scope>NUCLEOTIDE SEQUENCE</scope>
</reference>
<dbReference type="EMBL" id="OX459123">
    <property type="protein sequence ID" value="CAI9109474.1"/>
    <property type="molecule type" value="Genomic_DNA"/>
</dbReference>
<sequence>MTNGMSTISMTLSKAASLERGSPTEDSPMKGNQKKKKRSGAHERFPCKQREQMIWRPISTSKPEGAPVEDNISGSVSAALMDLVHEEQIASAVPQKVVDQGSTINLPSINKTNAHSVNFHTKNDRHTLQEVETLLQ</sequence>
<name>A0AAV1DP61_OLDCO</name>
<gene>
    <name evidence="2" type="ORF">OLC1_LOCUS17371</name>
</gene>
<accession>A0AAV1DP61</accession>
<organism evidence="2 3">
    <name type="scientific">Oldenlandia corymbosa var. corymbosa</name>
    <dbReference type="NCBI Taxonomy" id="529605"/>
    <lineage>
        <taxon>Eukaryota</taxon>
        <taxon>Viridiplantae</taxon>
        <taxon>Streptophyta</taxon>
        <taxon>Embryophyta</taxon>
        <taxon>Tracheophyta</taxon>
        <taxon>Spermatophyta</taxon>
        <taxon>Magnoliopsida</taxon>
        <taxon>eudicotyledons</taxon>
        <taxon>Gunneridae</taxon>
        <taxon>Pentapetalae</taxon>
        <taxon>asterids</taxon>
        <taxon>lamiids</taxon>
        <taxon>Gentianales</taxon>
        <taxon>Rubiaceae</taxon>
        <taxon>Rubioideae</taxon>
        <taxon>Spermacoceae</taxon>
        <taxon>Hedyotis-Oldenlandia complex</taxon>
        <taxon>Oldenlandia</taxon>
    </lineage>
</organism>
<feature type="region of interest" description="Disordered" evidence="1">
    <location>
        <begin position="1"/>
        <end position="48"/>
    </location>
</feature>
<proteinExistence type="predicted"/>
<dbReference type="Proteomes" id="UP001161247">
    <property type="component" value="Chromosome 6"/>
</dbReference>
<evidence type="ECO:0000256" key="1">
    <source>
        <dbReference type="SAM" id="MobiDB-lite"/>
    </source>
</evidence>
<dbReference type="AlphaFoldDB" id="A0AAV1DP61"/>